<protein>
    <submittedName>
        <fullName evidence="1">Uncharacterized protein</fullName>
    </submittedName>
</protein>
<dbReference type="InterPro" id="IPR056903">
    <property type="entry name" value="PA4575-like"/>
</dbReference>
<gene>
    <name evidence="1" type="ORF">M6D89_08320</name>
</gene>
<evidence type="ECO:0000313" key="1">
    <source>
        <dbReference type="EMBL" id="MCP8899296.1"/>
    </source>
</evidence>
<dbReference type="AlphaFoldDB" id="A0A9X2HZC3"/>
<dbReference type="EMBL" id="JAMFTH010000001">
    <property type="protein sequence ID" value="MCP8899296.1"/>
    <property type="molecule type" value="Genomic_DNA"/>
</dbReference>
<organism evidence="1 2">
    <name type="scientific">Gilvimarinus xylanilyticus</name>
    <dbReference type="NCBI Taxonomy" id="2944139"/>
    <lineage>
        <taxon>Bacteria</taxon>
        <taxon>Pseudomonadati</taxon>
        <taxon>Pseudomonadota</taxon>
        <taxon>Gammaproteobacteria</taxon>
        <taxon>Cellvibrionales</taxon>
        <taxon>Cellvibrionaceae</taxon>
        <taxon>Gilvimarinus</taxon>
    </lineage>
</organism>
<dbReference type="RefSeq" id="WP_253967549.1">
    <property type="nucleotide sequence ID" value="NZ_JAMFTH010000001.1"/>
</dbReference>
<dbReference type="Pfam" id="PF24876">
    <property type="entry name" value="PA4575"/>
    <property type="match status" value="1"/>
</dbReference>
<proteinExistence type="predicted"/>
<sequence>MSDIPDTPDPLVLQYRERRVELHLRRDDDDIATLLAYAGSGPQPDKSSLQGPYQRLEQAIGARRAVARQLQNQGYEYLSDEHPMWSLRAQRDINAMRHIKSDSAVDYRFDPKDVFLDW</sequence>
<keyword evidence="2" id="KW-1185">Reference proteome</keyword>
<accession>A0A9X2HZC3</accession>
<reference evidence="1" key="2">
    <citation type="submission" date="2023-01" db="EMBL/GenBank/DDBJ databases">
        <title>Gilvimarinus xylanilyticus HB14 isolated from Caulerpa lentillifera aquaculture base in Hainan, China.</title>
        <authorList>
            <person name="Zhang Y.-J."/>
        </authorList>
    </citation>
    <scope>NUCLEOTIDE SEQUENCE</scope>
    <source>
        <strain evidence="1">HB14</strain>
    </source>
</reference>
<comment type="caution">
    <text evidence="1">The sequence shown here is derived from an EMBL/GenBank/DDBJ whole genome shotgun (WGS) entry which is preliminary data.</text>
</comment>
<evidence type="ECO:0000313" key="2">
    <source>
        <dbReference type="Proteomes" id="UP001139319"/>
    </source>
</evidence>
<dbReference type="Proteomes" id="UP001139319">
    <property type="component" value="Unassembled WGS sequence"/>
</dbReference>
<name>A0A9X2HZC3_9GAMM</name>
<reference evidence="1" key="1">
    <citation type="submission" date="2022-05" db="EMBL/GenBank/DDBJ databases">
        <authorList>
            <person name="Sun H.-N."/>
        </authorList>
    </citation>
    <scope>NUCLEOTIDE SEQUENCE</scope>
    <source>
        <strain evidence="1">HB14</strain>
    </source>
</reference>